<dbReference type="PANTHER" id="PTHR12147:SF56">
    <property type="entry name" value="AMINOPEPTIDASE YDR415C-RELATED"/>
    <property type="match status" value="1"/>
</dbReference>
<dbReference type="Proteomes" id="UP000320762">
    <property type="component" value="Unassembled WGS sequence"/>
</dbReference>
<dbReference type="EMBL" id="VDMD01000032">
    <property type="protein sequence ID" value="TRM58916.1"/>
    <property type="molecule type" value="Genomic_DNA"/>
</dbReference>
<evidence type="ECO:0000256" key="3">
    <source>
        <dbReference type="ARBA" id="ARBA00022670"/>
    </source>
</evidence>
<evidence type="ECO:0000256" key="4">
    <source>
        <dbReference type="ARBA" id="ARBA00022723"/>
    </source>
</evidence>
<comment type="caution">
    <text evidence="11">The sequence shown here is derived from an EMBL/GenBank/DDBJ whole genome shotgun (WGS) entry which is preliminary data.</text>
</comment>
<keyword evidence="12" id="KW-1185">Reference proteome</keyword>
<dbReference type="STRING" id="97359.A0A550C2G8"/>
<dbReference type="Pfam" id="PF04389">
    <property type="entry name" value="Peptidase_M28"/>
    <property type="match status" value="1"/>
</dbReference>
<protein>
    <recommendedName>
        <fullName evidence="9">Peptide hydrolase</fullName>
        <ecNumber evidence="9">3.4.-.-</ecNumber>
    </recommendedName>
</protein>
<dbReference type="OrthoDB" id="2214at2759"/>
<evidence type="ECO:0000256" key="7">
    <source>
        <dbReference type="ARBA" id="ARBA00022833"/>
    </source>
</evidence>
<keyword evidence="7 9" id="KW-0862">Zinc</keyword>
<comment type="similarity">
    <text evidence="8">Belongs to the peptidase M28 family. M28E subfamily.</text>
</comment>
<dbReference type="AlphaFoldDB" id="A0A550C2G8"/>
<reference evidence="11 12" key="1">
    <citation type="journal article" date="2019" name="New Phytol.">
        <title>Comparative genomics reveals unique wood-decay strategies and fruiting body development in the Schizophyllaceae.</title>
        <authorList>
            <person name="Almasi E."/>
            <person name="Sahu N."/>
            <person name="Krizsan K."/>
            <person name="Balint B."/>
            <person name="Kovacs G.M."/>
            <person name="Kiss B."/>
            <person name="Cseklye J."/>
            <person name="Drula E."/>
            <person name="Henrissat B."/>
            <person name="Nagy I."/>
            <person name="Chovatia M."/>
            <person name="Adam C."/>
            <person name="LaButti K."/>
            <person name="Lipzen A."/>
            <person name="Riley R."/>
            <person name="Grigoriev I.V."/>
            <person name="Nagy L.G."/>
        </authorList>
    </citation>
    <scope>NUCLEOTIDE SEQUENCE [LARGE SCALE GENOMIC DNA]</scope>
    <source>
        <strain evidence="11 12">NL-1724</strain>
    </source>
</reference>
<keyword evidence="6 9" id="KW-0378">Hydrolase</keyword>
<evidence type="ECO:0000259" key="10">
    <source>
        <dbReference type="Pfam" id="PF04389"/>
    </source>
</evidence>
<dbReference type="GO" id="GO:0004177">
    <property type="term" value="F:aminopeptidase activity"/>
    <property type="evidence" value="ECO:0007669"/>
    <property type="project" value="UniProtKB-KW"/>
</dbReference>
<keyword evidence="2" id="KW-0031">Aminopeptidase</keyword>
<feature type="domain" description="Peptidase M28" evidence="10">
    <location>
        <begin position="171"/>
        <end position="372"/>
    </location>
</feature>
<evidence type="ECO:0000256" key="9">
    <source>
        <dbReference type="RuleBase" id="RU361240"/>
    </source>
</evidence>
<keyword evidence="3 9" id="KW-0645">Protease</keyword>
<name>A0A550C2G8_9AGAR</name>
<proteinExistence type="inferred from homology"/>
<feature type="signal peptide" evidence="9">
    <location>
        <begin position="1"/>
        <end position="18"/>
    </location>
</feature>
<dbReference type="GO" id="GO:0046872">
    <property type="term" value="F:metal ion binding"/>
    <property type="evidence" value="ECO:0007669"/>
    <property type="project" value="UniProtKB-KW"/>
</dbReference>
<dbReference type="PANTHER" id="PTHR12147">
    <property type="entry name" value="METALLOPEPTIDASE M28 FAMILY MEMBER"/>
    <property type="match status" value="1"/>
</dbReference>
<dbReference type="SUPFAM" id="SSF53187">
    <property type="entry name" value="Zn-dependent exopeptidases"/>
    <property type="match status" value="1"/>
</dbReference>
<keyword evidence="5 9" id="KW-0732">Signal</keyword>
<comment type="cofactor">
    <cofactor evidence="1">
        <name>Zn(2+)</name>
        <dbReference type="ChEBI" id="CHEBI:29105"/>
    </cofactor>
</comment>
<keyword evidence="4 9" id="KW-0479">Metal-binding</keyword>
<dbReference type="Gene3D" id="3.40.630.10">
    <property type="entry name" value="Zn peptidases"/>
    <property type="match status" value="1"/>
</dbReference>
<evidence type="ECO:0000256" key="1">
    <source>
        <dbReference type="ARBA" id="ARBA00001947"/>
    </source>
</evidence>
<evidence type="ECO:0000256" key="2">
    <source>
        <dbReference type="ARBA" id="ARBA00022438"/>
    </source>
</evidence>
<accession>A0A550C2G8</accession>
<evidence type="ECO:0000256" key="8">
    <source>
        <dbReference type="ARBA" id="ARBA00043962"/>
    </source>
</evidence>
<evidence type="ECO:0000256" key="6">
    <source>
        <dbReference type="ARBA" id="ARBA00022801"/>
    </source>
</evidence>
<dbReference type="EC" id="3.4.-.-" evidence="9"/>
<evidence type="ECO:0000256" key="5">
    <source>
        <dbReference type="ARBA" id="ARBA00022729"/>
    </source>
</evidence>
<dbReference type="GO" id="GO:0008235">
    <property type="term" value="F:metalloexopeptidase activity"/>
    <property type="evidence" value="ECO:0007669"/>
    <property type="project" value="InterPro"/>
</dbReference>
<feature type="chain" id="PRO_5022254706" description="Peptide hydrolase" evidence="9">
    <location>
        <begin position="19"/>
        <end position="379"/>
    </location>
</feature>
<dbReference type="InterPro" id="IPR045175">
    <property type="entry name" value="M28_fam"/>
</dbReference>
<gene>
    <name evidence="11" type="ORF">BD626DRAFT_437658</name>
</gene>
<evidence type="ECO:0000313" key="12">
    <source>
        <dbReference type="Proteomes" id="UP000320762"/>
    </source>
</evidence>
<dbReference type="GO" id="GO:0006508">
    <property type="term" value="P:proteolysis"/>
    <property type="evidence" value="ECO:0007669"/>
    <property type="project" value="UniProtKB-KW"/>
</dbReference>
<evidence type="ECO:0000313" key="11">
    <source>
        <dbReference type="EMBL" id="TRM58916.1"/>
    </source>
</evidence>
<sequence>MKLSYGLLLSALSALALAAPLAQDEIKQNAASGLRLLSLEDGAEPVWKTADEKLELMKTGTKFFDVTETYERKQALAANKAKMVARETCLRTDPTPSHQSELYGALNLIAAEPMQAYLDELTSTFNNRYYNSSTGKAASDYVLKVANQFANTHDLVSVSKFEHSGFEQYSVIARIEGSTDGPVTIIGAHLDAINSQDPVNGRAPGADDDGTGVVNLMEGMRTLINFGFAPTMPIEFHWYAAGDAGLLGSQDVATKYAEDGIEVRGFMELERSGYYASGTKQVIALQADNVDADLNEFVKSLVDTYADIPWVMNTPCGYACADHASWTAAGFAAVSPYEAITGDDNPKAHTENDISRGIDWGHSIQFTKLAVSFLYELAA</sequence>
<dbReference type="InterPro" id="IPR007484">
    <property type="entry name" value="Peptidase_M28"/>
</dbReference>
<organism evidence="11 12">
    <name type="scientific">Schizophyllum amplum</name>
    <dbReference type="NCBI Taxonomy" id="97359"/>
    <lineage>
        <taxon>Eukaryota</taxon>
        <taxon>Fungi</taxon>
        <taxon>Dikarya</taxon>
        <taxon>Basidiomycota</taxon>
        <taxon>Agaricomycotina</taxon>
        <taxon>Agaricomycetes</taxon>
        <taxon>Agaricomycetidae</taxon>
        <taxon>Agaricales</taxon>
        <taxon>Schizophyllaceae</taxon>
        <taxon>Schizophyllum</taxon>
    </lineage>
</organism>